<dbReference type="Pfam" id="PF07589">
    <property type="entry name" value="PEP-CTERM"/>
    <property type="match status" value="1"/>
</dbReference>
<evidence type="ECO:0000313" key="4">
    <source>
        <dbReference type="EMBL" id="UUM32786.1"/>
    </source>
</evidence>
<keyword evidence="2" id="KW-0732">Signal</keyword>
<feature type="compositionally biased region" description="Polar residues" evidence="1">
    <location>
        <begin position="173"/>
        <end position="191"/>
    </location>
</feature>
<dbReference type="InterPro" id="IPR013424">
    <property type="entry name" value="Ice-binding_C"/>
</dbReference>
<dbReference type="EMBL" id="CP102097">
    <property type="protein sequence ID" value="UUM32786.1"/>
    <property type="molecule type" value="Genomic_DNA"/>
</dbReference>
<proteinExistence type="predicted"/>
<gene>
    <name evidence="4" type="ORF">NP165_14575</name>
</gene>
<evidence type="ECO:0000256" key="2">
    <source>
        <dbReference type="SAM" id="SignalP"/>
    </source>
</evidence>
<name>A0ABY5LMX6_9VIBR</name>
<evidence type="ECO:0000259" key="3">
    <source>
        <dbReference type="Pfam" id="PF07589"/>
    </source>
</evidence>
<feature type="signal peptide" evidence="2">
    <location>
        <begin position="1"/>
        <end position="21"/>
    </location>
</feature>
<feature type="chain" id="PRO_5045465094" evidence="2">
    <location>
        <begin position="22"/>
        <end position="219"/>
    </location>
</feature>
<reference evidence="4" key="1">
    <citation type="submission" date="2022-07" db="EMBL/GenBank/DDBJ databases">
        <title>Complete genome of Vibrio japonicus strain JCM 31412T and phylogenomic assessment of the Nereis clade of the genus Vibrio.</title>
        <authorList>
            <person name="Shlafstein M.D."/>
            <person name="Emsley S.A."/>
            <person name="Ushijima B."/>
            <person name="Videau P."/>
            <person name="Saw J.H."/>
        </authorList>
    </citation>
    <scope>NUCLEOTIDE SEQUENCE</scope>
    <source>
        <strain evidence="4">JCM 31412</strain>
    </source>
</reference>
<evidence type="ECO:0000256" key="1">
    <source>
        <dbReference type="SAM" id="MobiDB-lite"/>
    </source>
</evidence>
<dbReference type="Proteomes" id="UP001058602">
    <property type="component" value="Chromosome 2"/>
</dbReference>
<sequence>MDIRSAIFLSLSLLLISPAKATIVYENWITNEGESGNYIFTIEHDEINNQIHYNFTVDPWNAEGLGVFIDLGDVTMPASVGLTNVSPANQVQLWATDTTSNDCGNGCTLNGLNPPLDDPDGEWELVFRLGSQGWDEIQTFSWTTDDFGFDDLSNFGLVGVRSQQLCSGDGTLENGNENCTGSDKSYSSTPATPIPEPSSVFFLGLGLIGLGLARRKQFN</sequence>
<protein>
    <submittedName>
        <fullName evidence="4">PEP-CTERM sorting domain-containing protein</fullName>
    </submittedName>
</protein>
<keyword evidence="5" id="KW-1185">Reference proteome</keyword>
<dbReference type="NCBIfam" id="TIGR02595">
    <property type="entry name" value="PEP_CTERM"/>
    <property type="match status" value="1"/>
</dbReference>
<dbReference type="RefSeq" id="WP_257086456.1">
    <property type="nucleotide sequence ID" value="NZ_CP102097.1"/>
</dbReference>
<accession>A0ABY5LMX6</accession>
<feature type="region of interest" description="Disordered" evidence="1">
    <location>
        <begin position="172"/>
        <end position="191"/>
    </location>
</feature>
<feature type="domain" description="Ice-binding protein C-terminal" evidence="3">
    <location>
        <begin position="193"/>
        <end position="215"/>
    </location>
</feature>
<organism evidence="4 5">
    <name type="scientific">Vibrio japonicus</name>
    <dbReference type="NCBI Taxonomy" id="1824638"/>
    <lineage>
        <taxon>Bacteria</taxon>
        <taxon>Pseudomonadati</taxon>
        <taxon>Pseudomonadota</taxon>
        <taxon>Gammaproteobacteria</taxon>
        <taxon>Vibrionales</taxon>
        <taxon>Vibrionaceae</taxon>
        <taxon>Vibrio</taxon>
    </lineage>
</organism>
<evidence type="ECO:0000313" key="5">
    <source>
        <dbReference type="Proteomes" id="UP001058602"/>
    </source>
</evidence>